<dbReference type="Proteomes" id="UP000324222">
    <property type="component" value="Unassembled WGS sequence"/>
</dbReference>
<evidence type="ECO:0000313" key="1">
    <source>
        <dbReference type="EMBL" id="MPC62687.1"/>
    </source>
</evidence>
<name>A0A5B7H028_PORTR</name>
<reference evidence="1 2" key="1">
    <citation type="submission" date="2019-05" db="EMBL/GenBank/DDBJ databases">
        <title>Another draft genome of Portunus trituberculatus and its Hox gene families provides insights of decapod evolution.</title>
        <authorList>
            <person name="Jeong J.-H."/>
            <person name="Song I."/>
            <person name="Kim S."/>
            <person name="Choi T."/>
            <person name="Kim D."/>
            <person name="Ryu S."/>
            <person name="Kim W."/>
        </authorList>
    </citation>
    <scope>NUCLEOTIDE SEQUENCE [LARGE SCALE GENOMIC DNA]</scope>
    <source>
        <tissue evidence="1">Muscle</tissue>
    </source>
</reference>
<evidence type="ECO:0000313" key="2">
    <source>
        <dbReference type="Proteomes" id="UP000324222"/>
    </source>
</evidence>
<dbReference type="AlphaFoldDB" id="A0A5B7H028"/>
<dbReference type="EMBL" id="VSRR010019955">
    <property type="protein sequence ID" value="MPC62687.1"/>
    <property type="molecule type" value="Genomic_DNA"/>
</dbReference>
<sequence>MSNQLRGGAAKWEPGIEASTQDGFLGAVPICVTSNHLGGGAVKGKPGMEESGRNVYIKKVPQNPPEKIVSSRNELLV</sequence>
<gene>
    <name evidence="1" type="ORF">E2C01_056776</name>
</gene>
<proteinExistence type="predicted"/>
<comment type="caution">
    <text evidence="1">The sequence shown here is derived from an EMBL/GenBank/DDBJ whole genome shotgun (WGS) entry which is preliminary data.</text>
</comment>
<organism evidence="1 2">
    <name type="scientific">Portunus trituberculatus</name>
    <name type="common">Swimming crab</name>
    <name type="synonym">Neptunus trituberculatus</name>
    <dbReference type="NCBI Taxonomy" id="210409"/>
    <lineage>
        <taxon>Eukaryota</taxon>
        <taxon>Metazoa</taxon>
        <taxon>Ecdysozoa</taxon>
        <taxon>Arthropoda</taxon>
        <taxon>Crustacea</taxon>
        <taxon>Multicrustacea</taxon>
        <taxon>Malacostraca</taxon>
        <taxon>Eumalacostraca</taxon>
        <taxon>Eucarida</taxon>
        <taxon>Decapoda</taxon>
        <taxon>Pleocyemata</taxon>
        <taxon>Brachyura</taxon>
        <taxon>Eubrachyura</taxon>
        <taxon>Portunoidea</taxon>
        <taxon>Portunidae</taxon>
        <taxon>Portuninae</taxon>
        <taxon>Portunus</taxon>
    </lineage>
</organism>
<accession>A0A5B7H028</accession>
<protein>
    <submittedName>
        <fullName evidence="1">Uncharacterized protein</fullName>
    </submittedName>
</protein>
<keyword evidence="2" id="KW-1185">Reference proteome</keyword>